<feature type="transmembrane region" description="Helical" evidence="1">
    <location>
        <begin position="55"/>
        <end position="75"/>
    </location>
</feature>
<sequence length="84" mass="8632">MNKLVATTTKFQHNATNSTDETPIAALMIITPIPIAALVWIALAGNATDSTTTLAAISAVAAIGGSAVGGIVYTLRKRPGRGRR</sequence>
<organism evidence="2 3">
    <name type="scientific">Micromonospora krabiensis</name>
    <dbReference type="NCBI Taxonomy" id="307121"/>
    <lineage>
        <taxon>Bacteria</taxon>
        <taxon>Bacillati</taxon>
        <taxon>Actinomycetota</taxon>
        <taxon>Actinomycetes</taxon>
        <taxon>Micromonosporales</taxon>
        <taxon>Micromonosporaceae</taxon>
        <taxon>Micromonospora</taxon>
    </lineage>
</organism>
<dbReference type="RefSeq" id="WP_091595925.1">
    <property type="nucleotide sequence ID" value="NZ_JBHRWG010000002.1"/>
</dbReference>
<proteinExistence type="predicted"/>
<keyword evidence="1" id="KW-0472">Membrane</keyword>
<accession>A0A1C3NC43</accession>
<feature type="transmembrane region" description="Helical" evidence="1">
    <location>
        <begin position="24"/>
        <end position="43"/>
    </location>
</feature>
<reference evidence="3" key="1">
    <citation type="submission" date="2016-06" db="EMBL/GenBank/DDBJ databases">
        <authorList>
            <person name="Varghese N."/>
        </authorList>
    </citation>
    <scope>NUCLEOTIDE SEQUENCE [LARGE SCALE GENOMIC DNA]</scope>
    <source>
        <strain evidence="3">DSM 45344</strain>
    </source>
</reference>
<evidence type="ECO:0000313" key="2">
    <source>
        <dbReference type="EMBL" id="SBV30143.1"/>
    </source>
</evidence>
<dbReference type="AlphaFoldDB" id="A0A1C3NC43"/>
<keyword evidence="3" id="KW-1185">Reference proteome</keyword>
<evidence type="ECO:0000313" key="3">
    <source>
        <dbReference type="Proteomes" id="UP000199393"/>
    </source>
</evidence>
<evidence type="ECO:0000256" key="1">
    <source>
        <dbReference type="SAM" id="Phobius"/>
    </source>
</evidence>
<dbReference type="Proteomes" id="UP000199393">
    <property type="component" value="Chromosome I"/>
</dbReference>
<keyword evidence="1" id="KW-0812">Transmembrane</keyword>
<dbReference type="EMBL" id="LT598496">
    <property type="protein sequence ID" value="SBV30143.1"/>
    <property type="molecule type" value="Genomic_DNA"/>
</dbReference>
<protein>
    <submittedName>
        <fullName evidence="2">Uncharacterized protein</fullName>
    </submittedName>
</protein>
<keyword evidence="1" id="KW-1133">Transmembrane helix</keyword>
<name>A0A1C3NC43_9ACTN</name>
<gene>
    <name evidence="2" type="ORF">GA0070620_5736</name>
</gene>